<dbReference type="AlphaFoldDB" id="A0A4D6KN15"/>
<dbReference type="Proteomes" id="UP000501690">
    <property type="component" value="Linkage Group LG1"/>
</dbReference>
<dbReference type="PANTHER" id="PTHR10242:SF7">
    <property type="entry name" value="HHH-GPD DOMAIN-CONTAINING PROTEIN"/>
    <property type="match status" value="1"/>
</dbReference>
<protein>
    <submittedName>
        <fullName evidence="1">Uncharacterized protein</fullName>
    </submittedName>
</protein>
<gene>
    <name evidence="1" type="ORF">DEO72_LG1g2685</name>
</gene>
<dbReference type="PANTHER" id="PTHR10242">
    <property type="entry name" value="8-OXOGUANINE DNA GLYCOSYLASE"/>
    <property type="match status" value="1"/>
</dbReference>
<organism evidence="1 2">
    <name type="scientific">Vigna unguiculata</name>
    <name type="common">Cowpea</name>
    <dbReference type="NCBI Taxonomy" id="3917"/>
    <lineage>
        <taxon>Eukaryota</taxon>
        <taxon>Viridiplantae</taxon>
        <taxon>Streptophyta</taxon>
        <taxon>Embryophyta</taxon>
        <taxon>Tracheophyta</taxon>
        <taxon>Spermatophyta</taxon>
        <taxon>Magnoliopsida</taxon>
        <taxon>eudicotyledons</taxon>
        <taxon>Gunneridae</taxon>
        <taxon>Pentapetalae</taxon>
        <taxon>rosids</taxon>
        <taxon>fabids</taxon>
        <taxon>Fabales</taxon>
        <taxon>Fabaceae</taxon>
        <taxon>Papilionoideae</taxon>
        <taxon>50 kb inversion clade</taxon>
        <taxon>NPAAA clade</taxon>
        <taxon>indigoferoid/millettioid clade</taxon>
        <taxon>Phaseoleae</taxon>
        <taxon>Vigna</taxon>
    </lineage>
</organism>
<keyword evidence="2" id="KW-1185">Reference proteome</keyword>
<evidence type="ECO:0000313" key="2">
    <source>
        <dbReference type="Proteomes" id="UP000501690"/>
    </source>
</evidence>
<dbReference type="InterPro" id="IPR052054">
    <property type="entry name" value="Oxidative_DNA_repair_enzyme"/>
</dbReference>
<dbReference type="GO" id="GO:0005634">
    <property type="term" value="C:nucleus"/>
    <property type="evidence" value="ECO:0007669"/>
    <property type="project" value="TreeGrafter"/>
</dbReference>
<dbReference type="GO" id="GO:0006285">
    <property type="term" value="P:base-excision repair, AP site formation"/>
    <property type="evidence" value="ECO:0007669"/>
    <property type="project" value="TreeGrafter"/>
</dbReference>
<accession>A0A4D6KN15</accession>
<sequence length="232" mass="26678">MAPNKWISSTKSLQRPLRLMDQCKSVMVTISHPSGQPNIHIYVHDMEVLSLEDKQIILAQVSRMLRLTDEDEKMVTEFQELYSHAKKEGFGRIFRSPSIFEDSVKSLLLCHTTWQRTLDMAKSLCELQLLFTRSTRKKPLGKTNLQNNEIENFPNSKEVLEIGETNMKKHGFTLYRSSIGCVGDKVLIKVKDAEKSEEWAGPNDPTPLLTLVSKLGLNVHHRKQEQFSFIHQ</sequence>
<proteinExistence type="predicted"/>
<dbReference type="GO" id="GO:0034039">
    <property type="term" value="F:8-oxo-7,8-dihydroguanine DNA N-glycosylase activity"/>
    <property type="evidence" value="ECO:0007669"/>
    <property type="project" value="TreeGrafter"/>
</dbReference>
<evidence type="ECO:0000313" key="1">
    <source>
        <dbReference type="EMBL" id="QCD79048.1"/>
    </source>
</evidence>
<dbReference type="EMBL" id="CP039345">
    <property type="protein sequence ID" value="QCD79048.1"/>
    <property type="molecule type" value="Genomic_DNA"/>
</dbReference>
<reference evidence="1 2" key="1">
    <citation type="submission" date="2019-04" db="EMBL/GenBank/DDBJ databases">
        <title>An improved genome assembly and genetic linkage map for asparagus bean, Vigna unguiculata ssp. sesquipedialis.</title>
        <authorList>
            <person name="Xia Q."/>
            <person name="Zhang R."/>
            <person name="Dong Y."/>
        </authorList>
    </citation>
    <scope>NUCLEOTIDE SEQUENCE [LARGE SCALE GENOMIC DNA]</scope>
    <source>
        <tissue evidence="1">Leaf</tissue>
    </source>
</reference>
<name>A0A4D6KN15_VIGUN</name>